<dbReference type="EMBL" id="SSTE01019881">
    <property type="protein sequence ID" value="KAA0035967.1"/>
    <property type="molecule type" value="Genomic_DNA"/>
</dbReference>
<protein>
    <submittedName>
        <fullName evidence="2">Uncharacterized protein</fullName>
    </submittedName>
</protein>
<evidence type="ECO:0000313" key="4">
    <source>
        <dbReference type="Proteomes" id="UP000321947"/>
    </source>
</evidence>
<dbReference type="AlphaFoldDB" id="A0A5D3E3H3"/>
<accession>A0A5D3E3H3</accession>
<dbReference type="Proteomes" id="UP000321393">
    <property type="component" value="Unassembled WGS sequence"/>
</dbReference>
<organism evidence="2 4">
    <name type="scientific">Cucumis melo var. makuwa</name>
    <name type="common">Oriental melon</name>
    <dbReference type="NCBI Taxonomy" id="1194695"/>
    <lineage>
        <taxon>Eukaryota</taxon>
        <taxon>Viridiplantae</taxon>
        <taxon>Streptophyta</taxon>
        <taxon>Embryophyta</taxon>
        <taxon>Tracheophyta</taxon>
        <taxon>Spermatophyta</taxon>
        <taxon>Magnoliopsida</taxon>
        <taxon>eudicotyledons</taxon>
        <taxon>Gunneridae</taxon>
        <taxon>Pentapetalae</taxon>
        <taxon>rosids</taxon>
        <taxon>fabids</taxon>
        <taxon>Cucurbitales</taxon>
        <taxon>Cucurbitaceae</taxon>
        <taxon>Benincaseae</taxon>
        <taxon>Cucumis</taxon>
    </lineage>
</organism>
<proteinExistence type="predicted"/>
<name>A0A5D3E3H3_CUCMM</name>
<evidence type="ECO:0000313" key="3">
    <source>
        <dbReference type="Proteomes" id="UP000321393"/>
    </source>
</evidence>
<evidence type="ECO:0000313" key="2">
    <source>
        <dbReference type="EMBL" id="TYK30436.1"/>
    </source>
</evidence>
<dbReference type="EMBL" id="SSTD01000605">
    <property type="protein sequence ID" value="TYK30436.1"/>
    <property type="molecule type" value="Genomic_DNA"/>
</dbReference>
<reference evidence="3 4" key="1">
    <citation type="submission" date="2019-08" db="EMBL/GenBank/DDBJ databases">
        <title>Draft genome sequences of two oriental melons (Cucumis melo L. var makuwa).</title>
        <authorList>
            <person name="Kwon S.-Y."/>
        </authorList>
    </citation>
    <scope>NUCLEOTIDE SEQUENCE [LARGE SCALE GENOMIC DNA]</scope>
    <source>
        <strain evidence="4">cv. Chang Bougi</strain>
        <strain evidence="3">cv. SW 3</strain>
        <tissue evidence="2">Leaf</tissue>
    </source>
</reference>
<evidence type="ECO:0000313" key="1">
    <source>
        <dbReference type="EMBL" id="KAA0035967.1"/>
    </source>
</evidence>
<comment type="caution">
    <text evidence="2">The sequence shown here is derived from an EMBL/GenBank/DDBJ whole genome shotgun (WGS) entry which is preliminary data.</text>
</comment>
<gene>
    <name evidence="2" type="ORF">E5676_scaffold349G00450</name>
    <name evidence="1" type="ORF">E6C27_scaffold56G001740</name>
</gene>
<sequence length="290" mass="32895">MDEQTNDQIQVVCQDFEGLKDQLTKVLELLTARTGKSVIGTSSQVQAIHVSDLISTPITESGKKVSEEQDSRRRLKFLEERLRVIEGRNNYESIDVAQLCLISDVYNIDMPPNRLDLQRMEKKNVELLRSMYNDEDVEHSMEDCFPLKAKVQSLVQVGWLKFKKIEKSLMLTRTLYQIMKVFEILHGAGYLSPRFNNDDGEKIGCANGKQSLFHPEINDNSIENCCEFKTEVQKLMDAKILLVGQMSMQEIEGDMITNASSNKETSNGTSIAVISENTIPPHPLVYQCSP</sequence>
<dbReference type="Proteomes" id="UP000321947">
    <property type="component" value="Unassembled WGS sequence"/>
</dbReference>